<organism evidence="1 2">
    <name type="scientific">Oribacterium parvum ACB1</name>
    <dbReference type="NCBI Taxonomy" id="796943"/>
    <lineage>
        <taxon>Bacteria</taxon>
        <taxon>Bacillati</taxon>
        <taxon>Bacillota</taxon>
        <taxon>Clostridia</taxon>
        <taxon>Lachnospirales</taxon>
        <taxon>Lachnospiraceae</taxon>
        <taxon>Oribacterium</taxon>
    </lineage>
</organism>
<dbReference type="Proteomes" id="UP000018461">
    <property type="component" value="Unassembled WGS sequence"/>
</dbReference>
<reference evidence="1" key="1">
    <citation type="submission" date="2011-08" db="EMBL/GenBank/DDBJ databases">
        <authorList>
            <consortium name="The Broad Institute Genome Sequencing Platform"/>
            <person name="Earl A."/>
            <person name="Ward D."/>
            <person name="Feldgarden M."/>
            <person name="Gevers D."/>
            <person name="Sizova M."/>
            <person name="Hazen A."/>
            <person name="Epstein S."/>
            <person name="Young S.K."/>
            <person name="Zeng Q."/>
            <person name="Gargeya S."/>
            <person name="Fitzgerald M."/>
            <person name="Haas B."/>
            <person name="Abouelleil A."/>
            <person name="Alvarado L."/>
            <person name="Arachchi H.M."/>
            <person name="Berlin A."/>
            <person name="Brown A."/>
            <person name="Chapman S.B."/>
            <person name="Chen Z."/>
            <person name="Dunbar C."/>
            <person name="Freedman E."/>
            <person name="Gearin G."/>
            <person name="Gellesch M."/>
            <person name="Goldberg J."/>
            <person name="Griggs A."/>
            <person name="Gujja S."/>
            <person name="Heiman D."/>
            <person name="Howarth C."/>
            <person name="Larson L."/>
            <person name="Lui A."/>
            <person name="MacDonald P.J.P."/>
            <person name="Montmayeur A."/>
            <person name="Murphy C."/>
            <person name="Neiman D."/>
            <person name="Pearson M."/>
            <person name="Priest M."/>
            <person name="Roberts A."/>
            <person name="Saif S."/>
            <person name="Shea T."/>
            <person name="Shenoy N."/>
            <person name="Sisk P."/>
            <person name="Stolte C."/>
            <person name="Sykes S."/>
            <person name="Wortman J."/>
            <person name="Nusbaum C."/>
            <person name="Birren B."/>
        </authorList>
    </citation>
    <scope>NUCLEOTIDE SEQUENCE</scope>
    <source>
        <strain evidence="1">ACB1</strain>
    </source>
</reference>
<dbReference type="HOGENOM" id="CLU_2181197_0_0_9"/>
<dbReference type="AlphaFoldDB" id="G9WN09"/>
<protein>
    <submittedName>
        <fullName evidence="1">Uncharacterized protein</fullName>
    </submittedName>
</protein>
<sequence length="101" mass="11573">MEERLGWLSPLGDFYETDWGKHGEEAESILQEIGLYSSFSGQTVLGAGDYLSGRGYLLLHNPSKKQLMVTHLCPLSQKQKEFLYGYFYDLGRKTEAEKYLN</sequence>
<dbReference type="STRING" id="796943.HMPREF9625_00742"/>
<reference evidence="1" key="2">
    <citation type="submission" date="2013-03" db="EMBL/GenBank/DDBJ databases">
        <title>The Genome Sequence of Oribacterium sp. ACB1.</title>
        <authorList>
            <consortium name="The Broad Institute Genomics Platform"/>
            <consortium name="The Broad Institute Genome Sequencing Center for Infectious Disease"/>
            <person name="Earl A."/>
            <person name="Ward D."/>
            <person name="Feldgarden M."/>
            <person name="Gevers D."/>
            <person name="Sizova M."/>
            <person name="Hazen A."/>
            <person name="Epstein S."/>
            <person name="Walker B."/>
            <person name="Young S."/>
            <person name="Zeng Q."/>
            <person name="Gargeya S."/>
            <person name="Fitzgerald M."/>
            <person name="Haas B."/>
            <person name="Abouelleil A."/>
            <person name="Allen A.W."/>
            <person name="Alvarado L."/>
            <person name="Arachchi H.M."/>
            <person name="Berlin A.M."/>
            <person name="Chapman S.B."/>
            <person name="Gainer-Dewar J."/>
            <person name="Goldberg J."/>
            <person name="Griggs A."/>
            <person name="Gujja S."/>
            <person name="Hansen M."/>
            <person name="Howarth C."/>
            <person name="Imamovic A."/>
            <person name="Ireland A."/>
            <person name="Larimer J."/>
            <person name="McCowan C."/>
            <person name="Murphy C."/>
            <person name="Pearson M."/>
            <person name="Poon T.W."/>
            <person name="Priest M."/>
            <person name="Roberts A."/>
            <person name="Saif S."/>
            <person name="Shea T."/>
            <person name="Sisk P."/>
            <person name="Sykes S."/>
            <person name="Wortman J."/>
            <person name="Nusbaum C."/>
            <person name="Birren B."/>
        </authorList>
    </citation>
    <scope>NUCLEOTIDE SEQUENCE [LARGE SCALE GENOMIC DNA]</scope>
    <source>
        <strain evidence="1">ACB1</strain>
    </source>
</reference>
<keyword evidence="2" id="KW-1185">Reference proteome</keyword>
<evidence type="ECO:0000313" key="2">
    <source>
        <dbReference type="Proteomes" id="UP000018461"/>
    </source>
</evidence>
<dbReference type="RefSeq" id="WP_009534602.1">
    <property type="nucleotide sequence ID" value="NZ_KE148312.1"/>
</dbReference>
<name>G9WN09_9FIRM</name>
<proteinExistence type="predicted"/>
<dbReference type="PATRIC" id="fig|796943.3.peg.1144"/>
<evidence type="ECO:0000313" key="1">
    <source>
        <dbReference type="EMBL" id="EHL11912.1"/>
    </source>
</evidence>
<comment type="caution">
    <text evidence="1">The sequence shown here is derived from an EMBL/GenBank/DDBJ whole genome shotgun (WGS) entry which is preliminary data.</text>
</comment>
<gene>
    <name evidence="1" type="ORF">HMPREF9625_00742</name>
</gene>
<accession>G9WN09</accession>
<dbReference type="EMBL" id="AFZC02000003">
    <property type="protein sequence ID" value="EHL11912.1"/>
    <property type="molecule type" value="Genomic_DNA"/>
</dbReference>